<dbReference type="Proteomes" id="UP000185161">
    <property type="component" value="Chromosome"/>
</dbReference>
<gene>
    <name evidence="3" type="ORF">BRX40_08510</name>
    <name evidence="4" type="ORF">CA257_15580</name>
</gene>
<keyword evidence="2" id="KW-0732">Signal</keyword>
<evidence type="ECO:0000313" key="6">
    <source>
        <dbReference type="Proteomes" id="UP000286681"/>
    </source>
</evidence>
<dbReference type="OrthoDB" id="345222at2"/>
<reference evidence="4 6" key="3">
    <citation type="submission" date="2018-07" db="EMBL/GenBank/DDBJ databases">
        <title>Genomic and Epidemiologic Investigation of an Indolent Hospital Outbreak.</title>
        <authorList>
            <person name="Johnson R.C."/>
            <person name="Deming C."/>
            <person name="Conlan S."/>
            <person name="Zellmer C.J."/>
            <person name="Michelin A.V."/>
            <person name="Lee-Lin S."/>
            <person name="Thomas P.J."/>
            <person name="Park M."/>
            <person name="Weingarten R.A."/>
            <person name="Less J."/>
            <person name="Dekker J.P."/>
            <person name="Frank K.M."/>
            <person name="Musser K.A."/>
            <person name="Mcquiston J.R."/>
            <person name="Henderson D.K."/>
            <person name="Lau A.F."/>
            <person name="Palmore T.N."/>
            <person name="Segre J.A."/>
        </authorList>
    </citation>
    <scope>NUCLEOTIDE SEQUENCE [LARGE SCALE GENOMIC DNA]</scope>
    <source>
        <strain evidence="4 6">SK-NIH.Env10_0317</strain>
    </source>
</reference>
<proteinExistence type="predicted"/>
<sequence>MRSMLLPLVVLLALLPASASQHQPYAAPQHTAPPPLAVARLTPVEIGQQADGGTQIERDRPARHALAEHRRMARALAPLLPQRKGVIDAYVVSVALDSDPVFGREAREAGKVLARRYDAAGRTIVLGGSEGSTPSPLPMGSPANFEVALARIAELMDPAEDVLVLYATSHGAPFGIVYNDGNEGWGAISPHRLGYLLGEYGIQRRLLIVSACYSGVFVPVLRGPQTMIVSAAASDRPSFGCLAENDWTFFGDALINRALRKPQPLGPAVTEAAGLIAGWERQAGLEPSLPQHDKGTGVDAWLTPLEARMPKAATAPVGRPSAESLAAVRR</sequence>
<name>A0A1L6JAD8_9SPHN</name>
<dbReference type="EMBL" id="CP018820">
    <property type="protein sequence ID" value="APR52470.1"/>
    <property type="molecule type" value="Genomic_DNA"/>
</dbReference>
<evidence type="ECO:0000256" key="1">
    <source>
        <dbReference type="SAM" id="MobiDB-lite"/>
    </source>
</evidence>
<evidence type="ECO:0000313" key="3">
    <source>
        <dbReference type="EMBL" id="APR52470.1"/>
    </source>
</evidence>
<evidence type="ECO:0000313" key="4">
    <source>
        <dbReference type="EMBL" id="RSV01225.1"/>
    </source>
</evidence>
<reference evidence="3" key="1">
    <citation type="submission" date="2016-12" db="EMBL/GenBank/DDBJ databases">
        <title>Whole genome sequencing of Sphingomonas koreensis.</title>
        <authorList>
            <person name="Conlan S."/>
            <person name="Thomas P.J."/>
            <person name="Mullikin J."/>
            <person name="Palmore T.N."/>
            <person name="Frank K.M."/>
            <person name="Segre J.A."/>
        </authorList>
    </citation>
    <scope>NUCLEOTIDE SEQUENCE</scope>
    <source>
        <strain evidence="3">ABOJV</strain>
    </source>
</reference>
<reference evidence="5" key="2">
    <citation type="submission" date="2016-12" db="EMBL/GenBank/DDBJ databases">
        <title>Whole genome sequencing of Sphingomonas sp. ABOJV.</title>
        <authorList>
            <person name="Conlan S."/>
            <person name="Thomas P.J."/>
            <person name="Mullikin J."/>
            <person name="Palmore T.N."/>
            <person name="Frank K.M."/>
            <person name="Segre J.A."/>
        </authorList>
    </citation>
    <scope>NUCLEOTIDE SEQUENCE [LARGE SCALE GENOMIC DNA]</scope>
    <source>
        <strain evidence="5">ABOJV</strain>
    </source>
</reference>
<feature type="chain" id="PRO_5041797868" evidence="2">
    <location>
        <begin position="20"/>
        <end position="330"/>
    </location>
</feature>
<dbReference type="Pfam" id="PF01650">
    <property type="entry name" value="Peptidase_C13"/>
    <property type="match status" value="1"/>
</dbReference>
<dbReference type="AlphaFoldDB" id="A0A1L6JAD8"/>
<accession>A0A1L6JAD8</accession>
<dbReference type="InterPro" id="IPR001096">
    <property type="entry name" value="Peptidase_C13"/>
</dbReference>
<protein>
    <submittedName>
        <fullName evidence="3">Peptidase C13</fullName>
    </submittedName>
</protein>
<dbReference type="RefSeq" id="WP_075151308.1">
    <property type="nucleotide sequence ID" value="NZ_CP018820.1"/>
</dbReference>
<feature type="signal peptide" evidence="2">
    <location>
        <begin position="1"/>
        <end position="19"/>
    </location>
</feature>
<evidence type="ECO:0000313" key="5">
    <source>
        <dbReference type="Proteomes" id="UP000185161"/>
    </source>
</evidence>
<organism evidence="3 5">
    <name type="scientific">Sphingomonas koreensis</name>
    <dbReference type="NCBI Taxonomy" id="93064"/>
    <lineage>
        <taxon>Bacteria</taxon>
        <taxon>Pseudomonadati</taxon>
        <taxon>Pseudomonadota</taxon>
        <taxon>Alphaproteobacteria</taxon>
        <taxon>Sphingomonadales</taxon>
        <taxon>Sphingomonadaceae</taxon>
        <taxon>Sphingomonas</taxon>
    </lineage>
</organism>
<dbReference type="EMBL" id="QQWO01000013">
    <property type="protein sequence ID" value="RSV01225.1"/>
    <property type="molecule type" value="Genomic_DNA"/>
</dbReference>
<dbReference type="Proteomes" id="UP000286681">
    <property type="component" value="Unassembled WGS sequence"/>
</dbReference>
<evidence type="ECO:0000256" key="2">
    <source>
        <dbReference type="SAM" id="SignalP"/>
    </source>
</evidence>
<dbReference type="GO" id="GO:0008233">
    <property type="term" value="F:peptidase activity"/>
    <property type="evidence" value="ECO:0007669"/>
    <property type="project" value="InterPro"/>
</dbReference>
<keyword evidence="5" id="KW-1185">Reference proteome</keyword>
<dbReference type="GeneID" id="44132598"/>
<dbReference type="KEGG" id="skr:BRX40_08510"/>
<dbReference type="STRING" id="93064.BRX40_08510"/>
<dbReference type="Gene3D" id="3.40.50.1460">
    <property type="match status" value="1"/>
</dbReference>
<dbReference type="GO" id="GO:0006508">
    <property type="term" value="P:proteolysis"/>
    <property type="evidence" value="ECO:0007669"/>
    <property type="project" value="InterPro"/>
</dbReference>
<feature type="region of interest" description="Disordered" evidence="1">
    <location>
        <begin position="311"/>
        <end position="330"/>
    </location>
</feature>